<keyword evidence="2" id="KW-1185">Reference proteome</keyword>
<protein>
    <submittedName>
        <fullName evidence="1">ABC transporter substrate-binding protein</fullName>
    </submittedName>
</protein>
<sequence>MPGLKILPLAAAALIACSTLAIAEELRIASWGGVVTDANRAAYWNPYEKATGTKIIDDTFNGEIAKARAQVQAQSYQWDIAEMEDAEAVAGCEEGLYEKLDLSRVPVADLLPDSHDECSVVSLTSGTGLTYNKAKMENGPQNWADFFDVQKFPGKRGLRKSATITLEVALLGAGVPKADVYKTLATKEGQDLAFATLDKLKGNIVWWSSGTELVQGFMSGEFDMAVAYNGRVAGANKTQGQKLEFVWSAGYLIGNNRWVILKGTPKAKAAMDFIAWATTPEPQAEFMRHIDYASANKKAFPLLEAEYLAYMPNTAERVPYGLTADLAVWRDNLDTLTERFNAWASQ</sequence>
<gene>
    <name evidence="1" type="ORF">JHL16_16100</name>
</gene>
<dbReference type="EMBL" id="JAENHL010000007">
    <property type="protein sequence ID" value="MBK1867880.1"/>
    <property type="molecule type" value="Genomic_DNA"/>
</dbReference>
<organism evidence="1 2">
    <name type="scientific">Taklimakanibacter albus</name>
    <dbReference type="NCBI Taxonomy" id="2800327"/>
    <lineage>
        <taxon>Bacteria</taxon>
        <taxon>Pseudomonadati</taxon>
        <taxon>Pseudomonadota</taxon>
        <taxon>Alphaproteobacteria</taxon>
        <taxon>Hyphomicrobiales</taxon>
        <taxon>Aestuariivirgaceae</taxon>
        <taxon>Taklimakanibacter</taxon>
    </lineage>
</organism>
<evidence type="ECO:0000313" key="1">
    <source>
        <dbReference type="EMBL" id="MBK1867880.1"/>
    </source>
</evidence>
<proteinExistence type="predicted"/>
<comment type="caution">
    <text evidence="1">The sequence shown here is derived from an EMBL/GenBank/DDBJ whole genome shotgun (WGS) entry which is preliminary data.</text>
</comment>
<accession>A0ACC5R5I6</accession>
<name>A0ACC5R5I6_9HYPH</name>
<evidence type="ECO:0000313" key="2">
    <source>
        <dbReference type="Proteomes" id="UP000616151"/>
    </source>
</evidence>
<dbReference type="Proteomes" id="UP000616151">
    <property type="component" value="Unassembled WGS sequence"/>
</dbReference>
<reference evidence="1" key="1">
    <citation type="submission" date="2021-01" db="EMBL/GenBank/DDBJ databases">
        <authorList>
            <person name="Sun Q."/>
        </authorList>
    </citation>
    <scope>NUCLEOTIDE SEQUENCE</scope>
    <source>
        <strain evidence="1">YIM B02566</strain>
    </source>
</reference>